<keyword evidence="1" id="KW-0732">Signal</keyword>
<protein>
    <submittedName>
        <fullName evidence="2">Uncharacterized protein</fullName>
    </submittedName>
</protein>
<evidence type="ECO:0000313" key="3">
    <source>
        <dbReference type="Proteomes" id="UP001152759"/>
    </source>
</evidence>
<dbReference type="Proteomes" id="UP001152759">
    <property type="component" value="Chromosome 3"/>
</dbReference>
<gene>
    <name evidence="2" type="ORF">BEMITA_LOCUS5561</name>
</gene>
<organism evidence="2 3">
    <name type="scientific">Bemisia tabaci</name>
    <name type="common">Sweetpotato whitefly</name>
    <name type="synonym">Aleurodes tabaci</name>
    <dbReference type="NCBI Taxonomy" id="7038"/>
    <lineage>
        <taxon>Eukaryota</taxon>
        <taxon>Metazoa</taxon>
        <taxon>Ecdysozoa</taxon>
        <taxon>Arthropoda</taxon>
        <taxon>Hexapoda</taxon>
        <taxon>Insecta</taxon>
        <taxon>Pterygota</taxon>
        <taxon>Neoptera</taxon>
        <taxon>Paraneoptera</taxon>
        <taxon>Hemiptera</taxon>
        <taxon>Sternorrhyncha</taxon>
        <taxon>Aleyrodoidea</taxon>
        <taxon>Aleyrodidae</taxon>
        <taxon>Aleyrodinae</taxon>
        <taxon>Bemisia</taxon>
    </lineage>
</organism>
<evidence type="ECO:0000313" key="2">
    <source>
        <dbReference type="EMBL" id="CAH0768417.1"/>
    </source>
</evidence>
<name>A0A9P0C9H5_BEMTA</name>
<dbReference type="EMBL" id="OU963864">
    <property type="protein sequence ID" value="CAH0768417.1"/>
    <property type="molecule type" value="Genomic_DNA"/>
</dbReference>
<accession>A0A9P0C9H5</accession>
<sequence>MAMSSQNVSSFSPSLNRFVLQLVTSLLIATVFNSCETQGWLDLQESSVENESQNTVPLRPLVPLNTFNHLMLSVKADNSSAAGNSSTSGTNSTEKPYEIPLAGLLVLARFDEFKAQLEDALKAFIAAGNDASTKLHYEVFVFASFYPISKIYSCVPIGGESEERVCEHILMPNPEGGAISAFVIKYTLASSEDKLQATADEGLKQMLAHRIDGTLLKNNMHVQFVHSLCLSFHKTSVGLAHKKEVKDDIKF</sequence>
<feature type="signal peptide" evidence="1">
    <location>
        <begin position="1"/>
        <end position="37"/>
    </location>
</feature>
<proteinExistence type="predicted"/>
<dbReference type="AlphaFoldDB" id="A0A9P0C9H5"/>
<evidence type="ECO:0000256" key="1">
    <source>
        <dbReference type="SAM" id="SignalP"/>
    </source>
</evidence>
<reference evidence="2" key="1">
    <citation type="submission" date="2021-12" db="EMBL/GenBank/DDBJ databases">
        <authorList>
            <person name="King R."/>
        </authorList>
    </citation>
    <scope>NUCLEOTIDE SEQUENCE</scope>
</reference>
<feature type="chain" id="PRO_5040118806" evidence="1">
    <location>
        <begin position="38"/>
        <end position="251"/>
    </location>
</feature>
<keyword evidence="3" id="KW-1185">Reference proteome</keyword>
<dbReference type="KEGG" id="btab:109035085"/>